<dbReference type="Proteomes" id="UP000507954">
    <property type="component" value="Unassembled WGS sequence"/>
</dbReference>
<dbReference type="GO" id="GO:0006107">
    <property type="term" value="P:oxaloacetate metabolic process"/>
    <property type="evidence" value="ECO:0007669"/>
    <property type="project" value="TreeGrafter"/>
</dbReference>
<evidence type="ECO:0000256" key="5">
    <source>
        <dbReference type="PIRSR" id="PIRSR015582-1"/>
    </source>
</evidence>
<dbReference type="AlphaFoldDB" id="A0A508X8Y7"/>
<evidence type="ECO:0000313" key="8">
    <source>
        <dbReference type="EMBL" id="VTZ65454.1"/>
    </source>
</evidence>
<evidence type="ECO:0000256" key="6">
    <source>
        <dbReference type="PIRSR" id="PIRSR015582-2"/>
    </source>
</evidence>
<feature type="binding site" evidence="5">
    <location>
        <position position="117"/>
    </location>
    <ligand>
        <name>substrate</name>
    </ligand>
</feature>
<dbReference type="InterPro" id="IPR015813">
    <property type="entry name" value="Pyrv/PenolPyrv_kinase-like_dom"/>
</dbReference>
<dbReference type="GO" id="GO:0016829">
    <property type="term" value="F:lyase activity"/>
    <property type="evidence" value="ECO:0007669"/>
    <property type="project" value="UniProtKB-KW"/>
</dbReference>
<gene>
    <name evidence="8" type="ORF">EMEDMD4_800036</name>
</gene>
<dbReference type="PIRSF" id="PIRSF015582">
    <property type="entry name" value="Cit_lyase_B"/>
    <property type="match status" value="1"/>
</dbReference>
<keyword evidence="3 6" id="KW-0479">Metal-binding</keyword>
<dbReference type="PANTHER" id="PTHR32308">
    <property type="entry name" value="LYASE BETA SUBUNIT, PUTATIVE (AFU_ORTHOLOGUE AFUA_4G13030)-RELATED"/>
    <property type="match status" value="1"/>
</dbReference>
<dbReference type="InterPro" id="IPR011206">
    <property type="entry name" value="Citrate_lyase_beta/mcl1/mcl2"/>
</dbReference>
<sequence length="267" mass="28654">MKIERTFLFVPADRPERFSKAVGSGADVVILDLEDAVLPEHKGFAREQAASFLAEEKGARLIVRINGSGTPWHQDDLAVVRAAGVGEIMLPKTSSARQIETVLDTIGESVEILALVETAEGIVNLTDIAGHPRISRLAFGSIDLQVDIAIPDDREALLFARAQMVLHSRARGLLPPIDGVTADVQDDEAVIADCRYARKLGFGGKLCIHPRQISPAQQGFEPGQAEVEWAREVTAAVSAGQGAVSVRGKMVDAPVVEYARRVLASCS</sequence>
<feature type="domain" description="HpcH/HpaI aldolase/citrate lyase" evidence="7">
    <location>
        <begin position="5"/>
        <end position="210"/>
    </location>
</feature>
<evidence type="ECO:0000256" key="1">
    <source>
        <dbReference type="ARBA" id="ARBA00001946"/>
    </source>
</evidence>
<reference evidence="8" key="1">
    <citation type="submission" date="2019-06" db="EMBL/GenBank/DDBJ databases">
        <authorList>
            <person name="Le Quere A."/>
            <person name="Colella S."/>
        </authorList>
    </citation>
    <scope>NUCLEOTIDE SEQUENCE</scope>
    <source>
        <strain evidence="8">EmedicaeMD41</strain>
    </source>
</reference>
<dbReference type="GO" id="GO:0000287">
    <property type="term" value="F:magnesium ion binding"/>
    <property type="evidence" value="ECO:0007669"/>
    <property type="project" value="TreeGrafter"/>
</dbReference>
<proteinExistence type="inferred from homology"/>
<keyword evidence="4 6" id="KW-0460">Magnesium</keyword>
<evidence type="ECO:0000256" key="4">
    <source>
        <dbReference type="ARBA" id="ARBA00022842"/>
    </source>
</evidence>
<dbReference type="Gene3D" id="3.20.20.60">
    <property type="entry name" value="Phosphoenolpyruvate-binding domains"/>
    <property type="match status" value="1"/>
</dbReference>
<evidence type="ECO:0000256" key="2">
    <source>
        <dbReference type="ARBA" id="ARBA00005568"/>
    </source>
</evidence>
<dbReference type="SUPFAM" id="SSF51621">
    <property type="entry name" value="Phosphoenolpyruvate/pyruvate domain"/>
    <property type="match status" value="1"/>
</dbReference>
<dbReference type="Pfam" id="PF03328">
    <property type="entry name" value="HpcH_HpaI"/>
    <property type="match status" value="1"/>
</dbReference>
<dbReference type="RefSeq" id="WP_180162263.1">
    <property type="nucleotide sequence ID" value="NZ_CABFNB010000151.1"/>
</dbReference>
<dbReference type="InterPro" id="IPR005000">
    <property type="entry name" value="Aldolase/citrate-lyase_domain"/>
</dbReference>
<dbReference type="InterPro" id="IPR040442">
    <property type="entry name" value="Pyrv_kinase-like_dom_sf"/>
</dbReference>
<evidence type="ECO:0000259" key="7">
    <source>
        <dbReference type="Pfam" id="PF03328"/>
    </source>
</evidence>
<feature type="binding site" evidence="6">
    <location>
        <position position="143"/>
    </location>
    <ligand>
        <name>Mg(2+)</name>
        <dbReference type="ChEBI" id="CHEBI:18420"/>
    </ligand>
</feature>
<dbReference type="EMBL" id="CABFNB010000151">
    <property type="protein sequence ID" value="VTZ65454.1"/>
    <property type="molecule type" value="Genomic_DNA"/>
</dbReference>
<accession>A0A508X8Y7</accession>
<organism evidence="8">
    <name type="scientific">Sinorhizobium medicae</name>
    <dbReference type="NCBI Taxonomy" id="110321"/>
    <lineage>
        <taxon>Bacteria</taxon>
        <taxon>Pseudomonadati</taxon>
        <taxon>Pseudomonadota</taxon>
        <taxon>Alphaproteobacteria</taxon>
        <taxon>Hyphomicrobiales</taxon>
        <taxon>Rhizobiaceae</taxon>
        <taxon>Sinorhizobium/Ensifer group</taxon>
        <taxon>Sinorhizobium</taxon>
    </lineage>
</organism>
<feature type="binding site" evidence="5">
    <location>
        <position position="64"/>
    </location>
    <ligand>
        <name>substrate</name>
    </ligand>
</feature>
<protein>
    <submittedName>
        <fullName evidence="8">Citrate lyase</fullName>
    </submittedName>
</protein>
<feature type="binding site" evidence="6">
    <location>
        <position position="117"/>
    </location>
    <ligand>
        <name>Mg(2+)</name>
        <dbReference type="ChEBI" id="CHEBI:18420"/>
    </ligand>
</feature>
<keyword evidence="8" id="KW-0456">Lyase</keyword>
<name>A0A508X8Y7_9HYPH</name>
<dbReference type="PANTHER" id="PTHR32308:SF10">
    <property type="entry name" value="CITRATE LYASE SUBUNIT BETA"/>
    <property type="match status" value="1"/>
</dbReference>
<comment type="cofactor">
    <cofactor evidence="1">
        <name>Mg(2+)</name>
        <dbReference type="ChEBI" id="CHEBI:18420"/>
    </cofactor>
</comment>
<comment type="similarity">
    <text evidence="2">Belongs to the HpcH/HpaI aldolase family.</text>
</comment>
<evidence type="ECO:0000256" key="3">
    <source>
        <dbReference type="ARBA" id="ARBA00022723"/>
    </source>
</evidence>